<comment type="caution">
    <text evidence="2">The sequence shown here is derived from an EMBL/GenBank/DDBJ whole genome shotgun (WGS) entry which is preliminary data.</text>
</comment>
<dbReference type="PROSITE" id="PS51257">
    <property type="entry name" value="PROKAR_LIPOPROTEIN"/>
    <property type="match status" value="1"/>
</dbReference>
<dbReference type="EMBL" id="JAGGKP010000001">
    <property type="protein sequence ID" value="MBP1936229.1"/>
    <property type="molecule type" value="Genomic_DNA"/>
</dbReference>
<evidence type="ECO:0000313" key="3">
    <source>
        <dbReference type="Proteomes" id="UP001519273"/>
    </source>
</evidence>
<organism evidence="2 3">
    <name type="scientific">Paenibacillus sediminis</name>
    <dbReference type="NCBI Taxonomy" id="664909"/>
    <lineage>
        <taxon>Bacteria</taxon>
        <taxon>Bacillati</taxon>
        <taxon>Bacillota</taxon>
        <taxon>Bacilli</taxon>
        <taxon>Bacillales</taxon>
        <taxon>Paenibacillaceae</taxon>
        <taxon>Paenibacillus</taxon>
    </lineage>
</organism>
<sequence>MRRIFIIALLLLTSCSSKENAIITSNDITTTVTTSKDQKYIENVGYSVSLENKGKDDLHIIEVEPVLNEVMKTKVKEIPLNMVNLSIPVKGKVLVEGKFNLIPETTTQKEATKEEIFKGLNLKLQNGEILYIPL</sequence>
<name>A0ABS4H129_9BACL</name>
<accession>A0ABS4H129</accession>
<keyword evidence="3" id="KW-1185">Reference proteome</keyword>
<dbReference type="Proteomes" id="UP001519273">
    <property type="component" value="Unassembled WGS sequence"/>
</dbReference>
<gene>
    <name evidence="2" type="ORF">J2Z20_001090</name>
</gene>
<reference evidence="2 3" key="1">
    <citation type="submission" date="2021-03" db="EMBL/GenBank/DDBJ databases">
        <title>Genomic Encyclopedia of Type Strains, Phase IV (KMG-IV): sequencing the most valuable type-strain genomes for metagenomic binning, comparative biology and taxonomic classification.</title>
        <authorList>
            <person name="Goeker M."/>
        </authorList>
    </citation>
    <scope>NUCLEOTIDE SEQUENCE [LARGE SCALE GENOMIC DNA]</scope>
    <source>
        <strain evidence="2 3">DSM 23491</strain>
    </source>
</reference>
<evidence type="ECO:0000313" key="2">
    <source>
        <dbReference type="EMBL" id="MBP1936229.1"/>
    </source>
</evidence>
<feature type="chain" id="PRO_5045641939" evidence="1">
    <location>
        <begin position="22"/>
        <end position="134"/>
    </location>
</feature>
<dbReference type="RefSeq" id="WP_209846189.1">
    <property type="nucleotide sequence ID" value="NZ_CBCRVE010000002.1"/>
</dbReference>
<proteinExistence type="predicted"/>
<feature type="signal peptide" evidence="1">
    <location>
        <begin position="1"/>
        <end position="21"/>
    </location>
</feature>
<keyword evidence="2" id="KW-0449">Lipoprotein</keyword>
<protein>
    <submittedName>
        <fullName evidence="2">Lipoprotein YajG</fullName>
    </submittedName>
</protein>
<keyword evidence="1" id="KW-0732">Signal</keyword>
<evidence type="ECO:0000256" key="1">
    <source>
        <dbReference type="SAM" id="SignalP"/>
    </source>
</evidence>